<reference evidence="2 3" key="1">
    <citation type="journal article" date="2020" name="Nature">
        <title>Six reference-quality genomes reveal evolution of bat adaptations.</title>
        <authorList>
            <person name="Jebb D."/>
            <person name="Huang Z."/>
            <person name="Pippel M."/>
            <person name="Hughes G.M."/>
            <person name="Lavrichenko K."/>
            <person name="Devanna P."/>
            <person name="Winkler S."/>
            <person name="Jermiin L.S."/>
            <person name="Skirmuntt E.C."/>
            <person name="Katzourakis A."/>
            <person name="Burkitt-Gray L."/>
            <person name="Ray D.A."/>
            <person name="Sullivan K.A.M."/>
            <person name="Roscito J.G."/>
            <person name="Kirilenko B.M."/>
            <person name="Davalos L.M."/>
            <person name="Corthals A.P."/>
            <person name="Power M.L."/>
            <person name="Jones G."/>
            <person name="Ransome R.D."/>
            <person name="Dechmann D.K.N."/>
            <person name="Locatelli A.G."/>
            <person name="Puechmaille S.J."/>
            <person name="Fedrigo O."/>
            <person name="Jarvis E.D."/>
            <person name="Hiller M."/>
            <person name="Vernes S.C."/>
            <person name="Myers E.W."/>
            <person name="Teeling E.C."/>
        </authorList>
    </citation>
    <scope>NUCLEOTIDE SEQUENCE [LARGE SCALE GENOMIC DNA]</scope>
    <source>
        <strain evidence="2">MMyoMyo1</strain>
        <tissue evidence="2">Flight muscle</tissue>
    </source>
</reference>
<organism evidence="2 3">
    <name type="scientific">Myotis myotis</name>
    <name type="common">Greater mouse-eared bat</name>
    <name type="synonym">Vespertilio myotis</name>
    <dbReference type="NCBI Taxonomy" id="51298"/>
    <lineage>
        <taxon>Eukaryota</taxon>
        <taxon>Metazoa</taxon>
        <taxon>Chordata</taxon>
        <taxon>Craniata</taxon>
        <taxon>Vertebrata</taxon>
        <taxon>Euteleostomi</taxon>
        <taxon>Mammalia</taxon>
        <taxon>Eutheria</taxon>
        <taxon>Laurasiatheria</taxon>
        <taxon>Chiroptera</taxon>
        <taxon>Yangochiroptera</taxon>
        <taxon>Vespertilionidae</taxon>
        <taxon>Myotis</taxon>
    </lineage>
</organism>
<feature type="compositionally biased region" description="Polar residues" evidence="1">
    <location>
        <begin position="143"/>
        <end position="152"/>
    </location>
</feature>
<protein>
    <submittedName>
        <fullName evidence="2">Uncharacterized protein</fullName>
    </submittedName>
</protein>
<evidence type="ECO:0000313" key="2">
    <source>
        <dbReference type="EMBL" id="KAF6341580.1"/>
    </source>
</evidence>
<feature type="compositionally biased region" description="Pro residues" evidence="1">
    <location>
        <begin position="124"/>
        <end position="134"/>
    </location>
</feature>
<evidence type="ECO:0000313" key="3">
    <source>
        <dbReference type="Proteomes" id="UP000527355"/>
    </source>
</evidence>
<feature type="region of interest" description="Disordered" evidence="1">
    <location>
        <begin position="92"/>
        <end position="152"/>
    </location>
</feature>
<gene>
    <name evidence="2" type="ORF">mMyoMyo1_011981</name>
</gene>
<evidence type="ECO:0000256" key="1">
    <source>
        <dbReference type="SAM" id="MobiDB-lite"/>
    </source>
</evidence>
<dbReference type="AlphaFoldDB" id="A0A7J7WWM0"/>
<name>A0A7J7WWM0_MYOMY</name>
<dbReference type="EMBL" id="JABWUV010000007">
    <property type="protein sequence ID" value="KAF6341580.1"/>
    <property type="molecule type" value="Genomic_DNA"/>
</dbReference>
<dbReference type="Proteomes" id="UP000527355">
    <property type="component" value="Unassembled WGS sequence"/>
</dbReference>
<keyword evidence="3" id="KW-1185">Reference proteome</keyword>
<proteinExistence type="predicted"/>
<accession>A0A7J7WWM0</accession>
<comment type="caution">
    <text evidence="2">The sequence shown here is derived from an EMBL/GenBank/DDBJ whole genome shotgun (WGS) entry which is preliminary data.</text>
</comment>
<sequence length="152" mass="16414">METGTLWATPNAAPAQFPSGLPELTILSPGEPGLRHQVLAVPQIQVFEPWHHDILDWIVLCLWRCPVHCRTISNMSDLHPLDLSSTASPARVVTARSVSRHSRVSPGGEQPLAENPGSKWSPKAPFPSASPRPHSPSLGRPSGCSQLTLISL</sequence>